<dbReference type="EMBL" id="SRYG01000012">
    <property type="protein sequence ID" value="TGY65829.1"/>
    <property type="molecule type" value="Genomic_DNA"/>
</dbReference>
<comment type="caution">
    <text evidence="1">The sequence shown here is derived from an EMBL/GenBank/DDBJ whole genome shotgun (WGS) entry which is preliminary data.</text>
</comment>
<organism evidence="1 2">
    <name type="scientific">Dubosiella muris</name>
    <dbReference type="NCBI Taxonomy" id="3038133"/>
    <lineage>
        <taxon>Bacteria</taxon>
        <taxon>Bacillati</taxon>
        <taxon>Bacillota</taxon>
        <taxon>Erysipelotrichia</taxon>
        <taxon>Erysipelotrichales</taxon>
        <taxon>Erysipelotrichaceae</taxon>
        <taxon>Dubosiella</taxon>
    </lineage>
</organism>
<keyword evidence="2" id="KW-1185">Reference proteome</keyword>
<accession>A0AC61R7G8</accession>
<proteinExistence type="predicted"/>
<keyword evidence="1" id="KW-0808">Transferase</keyword>
<reference evidence="1" key="1">
    <citation type="submission" date="2019-04" db="EMBL/GenBank/DDBJ databases">
        <title>Microbes associate with the intestines of laboratory mice.</title>
        <authorList>
            <person name="Navarre W."/>
            <person name="Wong E."/>
            <person name="Huang K."/>
            <person name="Tropini C."/>
            <person name="Ng K."/>
            <person name="Yu B."/>
        </authorList>
    </citation>
    <scope>NUCLEOTIDE SEQUENCE</scope>
    <source>
        <strain evidence="1">NM09_H32</strain>
    </source>
</reference>
<protein>
    <submittedName>
        <fullName evidence="1">Aspartate aminotransferase family protein</fullName>
    </submittedName>
</protein>
<evidence type="ECO:0000313" key="1">
    <source>
        <dbReference type="EMBL" id="TGY65829.1"/>
    </source>
</evidence>
<sequence length="393" mass="43218">MEHAQLKADEKQYVMQTYGRFDLSLDHGDGCYLYDLDGKAYLDLTSGIGVNCLGHAHPILTRALQEQVGKLMHVSNLYYTKPMVSAAKQLCEATGMKKAFFSNSGAEANEAMIKAARKYSQTNYAMDRTKILTLVNSFHGRTIATLEATGQDKFHQYFYPFTDGFDYVEANNIDDVKAKADDKTCGIMLELIQGESGVRPLDPVFVRELEQFCKERDILLLIDEVQTGIGRTGKLFCYENYGIEPDIVSMAKGLGGGVPIGGILTNEKTSTALQAGDHGSTFGANPLATTSADTVLSLVNDPDFLKDVEQKGTYFMERLKAIPSERIKDVRGIGLMIGIEVDPEEIGGLIQACMDRGMLVLKAGTNTIRLLPPLIITKKQIDDALNIFEEVLA</sequence>
<dbReference type="Proteomes" id="UP000308836">
    <property type="component" value="Unassembled WGS sequence"/>
</dbReference>
<gene>
    <name evidence="1" type="ORF">E5336_06640</name>
</gene>
<evidence type="ECO:0000313" key="2">
    <source>
        <dbReference type="Proteomes" id="UP000308836"/>
    </source>
</evidence>
<keyword evidence="1" id="KW-0032">Aminotransferase</keyword>
<name>A0AC61R7G8_9FIRM</name>